<accession>A0ACB7ZVH5</accession>
<organism evidence="1 2">
    <name type="scientific">Hygrophoropsis aurantiaca</name>
    <dbReference type="NCBI Taxonomy" id="72124"/>
    <lineage>
        <taxon>Eukaryota</taxon>
        <taxon>Fungi</taxon>
        <taxon>Dikarya</taxon>
        <taxon>Basidiomycota</taxon>
        <taxon>Agaricomycotina</taxon>
        <taxon>Agaricomycetes</taxon>
        <taxon>Agaricomycetidae</taxon>
        <taxon>Boletales</taxon>
        <taxon>Coniophorineae</taxon>
        <taxon>Hygrophoropsidaceae</taxon>
        <taxon>Hygrophoropsis</taxon>
    </lineage>
</organism>
<keyword evidence="2" id="KW-1185">Reference proteome</keyword>
<protein>
    <submittedName>
        <fullName evidence="1">Cytochrome P450</fullName>
    </submittedName>
</protein>
<comment type="caution">
    <text evidence="1">The sequence shown here is derived from an EMBL/GenBank/DDBJ whole genome shotgun (WGS) entry which is preliminary data.</text>
</comment>
<evidence type="ECO:0000313" key="2">
    <source>
        <dbReference type="Proteomes" id="UP000790377"/>
    </source>
</evidence>
<dbReference type="EMBL" id="MU268387">
    <property type="protein sequence ID" value="KAH7904699.1"/>
    <property type="molecule type" value="Genomic_DNA"/>
</dbReference>
<sequence>MENRTLALICILLIAAARYLVQKRRLVANLSLPPGPTPLPVIGNVLGMNTREPWVTYAQWGNIYGDLVYSRLFQQEVIVINSEKVATALMQQRSYNYSDRPYSAITEPTGLGFSSARLPYGDRWRQHRKLFHQVFRADASIKYRPMQLHRAQQLLSDLHETPENYAAHLQKYSASIILSIVYAYETEPKNDPVVVEIEESMDLIFKTATPFNSAMLSAFPFLMHIPSWLPGSSFRQNVMLCRNRAKDMIEAPYKFVNFSDTSGPSMISDALRRDNHGGEEYKKAIKESSATAFGAATETTSSTLLIFILAMILHPHVQERAQLEIDSVVGTERLPNFDDRSSLPFVEAVLREVLRWHPVAPLGVPHATTNSDVYNGYLIPKGASIVSNIWAMTHNEAKYPNPSEFIPERFLTTNGQLTDDTVAFAFGFGRRVCVGRHVADASLWAAMTLMLSVFKFMPTKNMQGEDVALEPQWTSGITSHPVAFPCRIIPRSSVMDAQNLARLIDSPA</sequence>
<dbReference type="Proteomes" id="UP000790377">
    <property type="component" value="Unassembled WGS sequence"/>
</dbReference>
<name>A0ACB7ZVH5_9AGAM</name>
<gene>
    <name evidence="1" type="ORF">BJ138DRAFT_1130856</name>
</gene>
<evidence type="ECO:0000313" key="1">
    <source>
        <dbReference type="EMBL" id="KAH7904699.1"/>
    </source>
</evidence>
<reference evidence="1" key="1">
    <citation type="journal article" date="2021" name="New Phytol.">
        <title>Evolutionary innovations through gain and loss of genes in the ectomycorrhizal Boletales.</title>
        <authorList>
            <person name="Wu G."/>
            <person name="Miyauchi S."/>
            <person name="Morin E."/>
            <person name="Kuo A."/>
            <person name="Drula E."/>
            <person name="Varga T."/>
            <person name="Kohler A."/>
            <person name="Feng B."/>
            <person name="Cao Y."/>
            <person name="Lipzen A."/>
            <person name="Daum C."/>
            <person name="Hundley H."/>
            <person name="Pangilinan J."/>
            <person name="Johnson J."/>
            <person name="Barry K."/>
            <person name="LaButti K."/>
            <person name="Ng V."/>
            <person name="Ahrendt S."/>
            <person name="Min B."/>
            <person name="Choi I.G."/>
            <person name="Park H."/>
            <person name="Plett J.M."/>
            <person name="Magnuson J."/>
            <person name="Spatafora J.W."/>
            <person name="Nagy L.G."/>
            <person name="Henrissat B."/>
            <person name="Grigoriev I.V."/>
            <person name="Yang Z.L."/>
            <person name="Xu J."/>
            <person name="Martin F.M."/>
        </authorList>
    </citation>
    <scope>NUCLEOTIDE SEQUENCE</scope>
    <source>
        <strain evidence="1">ATCC 28755</strain>
    </source>
</reference>
<proteinExistence type="predicted"/>